<comment type="cofactor">
    <cofactor evidence="1">
        <name>thiamine diphosphate</name>
        <dbReference type="ChEBI" id="CHEBI:58937"/>
    </cofactor>
</comment>
<evidence type="ECO:0000313" key="6">
    <source>
        <dbReference type="Proteomes" id="UP000036356"/>
    </source>
</evidence>
<dbReference type="SUPFAM" id="SSF52518">
    <property type="entry name" value="Thiamin diphosphate-binding fold (THDP-binding)"/>
    <property type="match status" value="1"/>
</dbReference>
<keyword evidence="3" id="KW-0786">Thiamine pyrophosphate</keyword>
<dbReference type="Pfam" id="PF02779">
    <property type="entry name" value="Transket_pyr"/>
    <property type="match status" value="1"/>
</dbReference>
<dbReference type="InterPro" id="IPR033248">
    <property type="entry name" value="Transketolase_C"/>
</dbReference>
<evidence type="ECO:0000259" key="4">
    <source>
        <dbReference type="SMART" id="SM00861"/>
    </source>
</evidence>
<comment type="caution">
    <text evidence="5">The sequence shown here is derived from an EMBL/GenBank/DDBJ whole genome shotgun (WGS) entry which is preliminary data.</text>
</comment>
<name>A0A0J1IK42_9FIRM</name>
<dbReference type="Gene3D" id="3.40.50.920">
    <property type="match status" value="1"/>
</dbReference>
<keyword evidence="5" id="KW-0808">Transferase</keyword>
<dbReference type="InterPro" id="IPR005475">
    <property type="entry name" value="Transketolase-like_Pyr-bd"/>
</dbReference>
<dbReference type="PANTHER" id="PTHR43825:SF1">
    <property type="entry name" value="TRANSKETOLASE-LIKE PYRIMIDINE-BINDING DOMAIN-CONTAINING PROTEIN"/>
    <property type="match status" value="1"/>
</dbReference>
<keyword evidence="6" id="KW-1185">Reference proteome</keyword>
<protein>
    <submittedName>
        <fullName evidence="5">1-deoxy-D-xylulose-5-phosphate synthase</fullName>
        <ecNumber evidence="5">2.2.1.7</ecNumber>
    </submittedName>
</protein>
<dbReference type="InterPro" id="IPR009014">
    <property type="entry name" value="Transketo_C/PFOR_II"/>
</dbReference>
<evidence type="ECO:0000256" key="2">
    <source>
        <dbReference type="ARBA" id="ARBA00007131"/>
    </source>
</evidence>
<organism evidence="5 6">
    <name type="scientific">Desulfosporosinus acididurans</name>
    <dbReference type="NCBI Taxonomy" id="476652"/>
    <lineage>
        <taxon>Bacteria</taxon>
        <taxon>Bacillati</taxon>
        <taxon>Bacillota</taxon>
        <taxon>Clostridia</taxon>
        <taxon>Eubacteriales</taxon>
        <taxon>Desulfitobacteriaceae</taxon>
        <taxon>Desulfosporosinus</taxon>
    </lineage>
</organism>
<dbReference type="InterPro" id="IPR051157">
    <property type="entry name" value="PDH/Transketolase"/>
</dbReference>
<evidence type="ECO:0000313" key="5">
    <source>
        <dbReference type="EMBL" id="KLU65071.1"/>
    </source>
</evidence>
<evidence type="ECO:0000256" key="3">
    <source>
        <dbReference type="ARBA" id="ARBA00023052"/>
    </source>
</evidence>
<dbReference type="Pfam" id="PF02780">
    <property type="entry name" value="Transketolase_C"/>
    <property type="match status" value="1"/>
</dbReference>
<dbReference type="FunFam" id="3.40.50.970:FF:000129">
    <property type="entry name" value="Transketolase"/>
    <property type="match status" value="1"/>
</dbReference>
<dbReference type="EMBL" id="LDZY01000010">
    <property type="protein sequence ID" value="KLU65071.1"/>
    <property type="molecule type" value="Genomic_DNA"/>
</dbReference>
<dbReference type="CDD" id="cd07033">
    <property type="entry name" value="TPP_PYR_DXS_TK_like"/>
    <property type="match status" value="1"/>
</dbReference>
<dbReference type="PATRIC" id="fig|476652.3.peg.3197"/>
<dbReference type="AlphaFoldDB" id="A0A0J1IK42"/>
<dbReference type="SMART" id="SM00861">
    <property type="entry name" value="Transket_pyr"/>
    <property type="match status" value="1"/>
</dbReference>
<dbReference type="InterPro" id="IPR029061">
    <property type="entry name" value="THDP-binding"/>
</dbReference>
<gene>
    <name evidence="5" type="primary">dxs_4</name>
    <name evidence="5" type="ORF">DEAC_c30380</name>
</gene>
<comment type="similarity">
    <text evidence="2">Belongs to the transketolase family.</text>
</comment>
<dbReference type="SUPFAM" id="SSF52922">
    <property type="entry name" value="TK C-terminal domain-like"/>
    <property type="match status" value="1"/>
</dbReference>
<dbReference type="EC" id="2.2.1.7" evidence="5"/>
<dbReference type="PANTHER" id="PTHR43825">
    <property type="entry name" value="PYRUVATE DEHYDROGENASE E1 COMPONENT"/>
    <property type="match status" value="1"/>
</dbReference>
<sequence>MRYDAKNALLWSRLSSRKTFGLVMSELVEMHPNTMVIAADVAGSAGLSDFAQRYPDNFLNVGIAEQNMVGIAAGLAKEGMKVFVVSFAPFASMRCFEVIRTYLGYMDLDVVIVGIASGLSMGVSGNTHYGLEDIALLRTVPNMSVISPADCTETVKVIESLFEHKGPAYLRLTGVEGNPVVYKDNYEFSVGKAIKLREGSEVAIIATGTMVNESLRGAKILQKLGISACVVNMHTIKPLDTVMLDEIFATYKLIVTVEEHSVVGGLGGAIAEYKAARANVPKQIVIGIPDEFGKAAEYTFLQNKYGLTAQGIANRIIAAWNGPL</sequence>
<dbReference type="GO" id="GO:0008661">
    <property type="term" value="F:1-deoxy-D-xylulose-5-phosphate synthase activity"/>
    <property type="evidence" value="ECO:0007669"/>
    <property type="project" value="UniProtKB-EC"/>
</dbReference>
<accession>A0A0J1IK42</accession>
<dbReference type="STRING" id="476652.DEAC_c30380"/>
<feature type="domain" description="Transketolase-like pyrimidine-binding" evidence="4">
    <location>
        <begin position="14"/>
        <end position="180"/>
    </location>
</feature>
<dbReference type="Proteomes" id="UP000036356">
    <property type="component" value="Unassembled WGS sequence"/>
</dbReference>
<reference evidence="5 6" key="1">
    <citation type="submission" date="2015-06" db="EMBL/GenBank/DDBJ databases">
        <title>Draft genome of the moderately acidophilic sulfate reducer Candidatus Desulfosporosinus acididurans strain M1.</title>
        <authorList>
            <person name="Poehlein A."/>
            <person name="Petzsch P."/>
            <person name="Johnson B.D."/>
            <person name="Schloemann M."/>
            <person name="Daniel R."/>
            <person name="Muehling M."/>
        </authorList>
    </citation>
    <scope>NUCLEOTIDE SEQUENCE [LARGE SCALE GENOMIC DNA]</scope>
    <source>
        <strain evidence="5 6">M1</strain>
    </source>
</reference>
<proteinExistence type="inferred from homology"/>
<evidence type="ECO:0000256" key="1">
    <source>
        <dbReference type="ARBA" id="ARBA00001964"/>
    </source>
</evidence>
<dbReference type="Gene3D" id="3.40.50.970">
    <property type="match status" value="1"/>
</dbReference>
<dbReference type="RefSeq" id="WP_047810855.1">
    <property type="nucleotide sequence ID" value="NZ_LDZY01000010.1"/>
</dbReference>